<name>A0A7W3J912_9MICO</name>
<sequence length="486" mass="51828">MTAVPAQAPAVGTGFEVSSDAWSGAAPVAGRFVADVRPWLTHEFTVAERTARPAPADPWDWRHPDVGWGLVAREPDGASRDDLVALTDLPADIRRLVAARNGRVFRYRPASGYALWTLTDYAGDAQPFVPAAPAGADAGELPAFLLIYGGPAQVPWRVQYILNPVRYVGRLDLDGDGLTRYVDALLGEWQDSAAQWSRPVVWAVDHATGEITTLMRDVVAAPLDADLRADAELSPTFVDGRAAPATVAALTEALAEARPAVVVTTSHGQTGPLGDPERLRADLGKPVDHDHTLLDPEALLSTWQPDGAVWFAQACCSAGADSPSAYAGLFDGDLARTFDGVATLGAVTSPLPRALLGAQKPLRAFVGHVEPTFNWTLAFPPNAQPLTAQLREALYARLFLGRPVGYAMEPYYRPVGALLQGFQLAEQEFQTTFGERAKPALDLMVYSRVTAHDRASTVILGDPTVAIPLPPAAGNGAQTRNSTHSG</sequence>
<evidence type="ECO:0000313" key="1">
    <source>
        <dbReference type="EMBL" id="MBA8808508.1"/>
    </source>
</evidence>
<comment type="caution">
    <text evidence="1">The sequence shown here is derived from an EMBL/GenBank/DDBJ whole genome shotgun (WGS) entry which is preliminary data.</text>
</comment>
<keyword evidence="2" id="KW-1185">Reference proteome</keyword>
<dbReference type="EMBL" id="JACGWV010000001">
    <property type="protein sequence ID" value="MBA8808508.1"/>
    <property type="molecule type" value="Genomic_DNA"/>
</dbReference>
<reference evidence="1 2" key="1">
    <citation type="submission" date="2020-07" db="EMBL/GenBank/DDBJ databases">
        <title>Sequencing the genomes of 1000 actinobacteria strains.</title>
        <authorList>
            <person name="Klenk H.-P."/>
        </authorList>
    </citation>
    <scope>NUCLEOTIDE SEQUENCE [LARGE SCALE GENOMIC DNA]</scope>
    <source>
        <strain evidence="1 2">DSM 44121</strain>
    </source>
</reference>
<protein>
    <recommendedName>
        <fullName evidence="3">CHAT domain-containing protein</fullName>
    </recommendedName>
</protein>
<accession>A0A7W3J912</accession>
<proteinExistence type="predicted"/>
<dbReference type="AlphaFoldDB" id="A0A7W3J912"/>
<dbReference type="RefSeq" id="WP_182616555.1">
    <property type="nucleotide sequence ID" value="NZ_BAAATF010000003.1"/>
</dbReference>
<dbReference type="Proteomes" id="UP000540568">
    <property type="component" value="Unassembled WGS sequence"/>
</dbReference>
<gene>
    <name evidence="1" type="ORF">FHX71_002450</name>
</gene>
<evidence type="ECO:0000313" key="2">
    <source>
        <dbReference type="Proteomes" id="UP000540568"/>
    </source>
</evidence>
<organism evidence="1 2">
    <name type="scientific">Promicromonospora sukumoe</name>
    <dbReference type="NCBI Taxonomy" id="88382"/>
    <lineage>
        <taxon>Bacteria</taxon>
        <taxon>Bacillati</taxon>
        <taxon>Actinomycetota</taxon>
        <taxon>Actinomycetes</taxon>
        <taxon>Micrococcales</taxon>
        <taxon>Promicromonosporaceae</taxon>
        <taxon>Promicromonospora</taxon>
    </lineage>
</organism>
<evidence type="ECO:0008006" key="3">
    <source>
        <dbReference type="Google" id="ProtNLM"/>
    </source>
</evidence>